<protein>
    <submittedName>
        <fullName evidence="1">Uncharacterized protein</fullName>
    </submittedName>
</protein>
<accession>A0A2D2AX78</accession>
<gene>
    <name evidence="1" type="ORF">CSW64_09380</name>
</gene>
<organism evidence="1 2">
    <name type="scientific">Caulobacter mirabilis</name>
    <dbReference type="NCBI Taxonomy" id="69666"/>
    <lineage>
        <taxon>Bacteria</taxon>
        <taxon>Pseudomonadati</taxon>
        <taxon>Pseudomonadota</taxon>
        <taxon>Alphaproteobacteria</taxon>
        <taxon>Caulobacterales</taxon>
        <taxon>Caulobacteraceae</taxon>
        <taxon>Caulobacter</taxon>
    </lineage>
</organism>
<dbReference type="EMBL" id="CP024201">
    <property type="protein sequence ID" value="ATQ42602.1"/>
    <property type="molecule type" value="Genomic_DNA"/>
</dbReference>
<proteinExistence type="predicted"/>
<dbReference type="KEGG" id="cmb:CSW64_09380"/>
<sequence>MTRPRLSRAARARAVAQERAEETERLTAGVERRLLGMERLLNRVLLVKTAYRNGKLSDARYGELSRRLHGEWLALKAEYAEQTREPGSRRP</sequence>
<evidence type="ECO:0000313" key="1">
    <source>
        <dbReference type="EMBL" id="ATQ42602.1"/>
    </source>
</evidence>
<dbReference type="Proteomes" id="UP000228945">
    <property type="component" value="Chromosome"/>
</dbReference>
<dbReference type="RefSeq" id="WP_099621856.1">
    <property type="nucleotide sequence ID" value="NZ_CP024201.1"/>
</dbReference>
<reference evidence="1 2" key="1">
    <citation type="submission" date="2017-10" db="EMBL/GenBank/DDBJ databases">
        <title>Genome sequence of Caulobacter mirabilis FWC38.</title>
        <authorList>
            <person name="Fiebig A."/>
            <person name="Crosson S."/>
        </authorList>
    </citation>
    <scope>NUCLEOTIDE SEQUENCE [LARGE SCALE GENOMIC DNA]</scope>
    <source>
        <strain evidence="1 2">FWC 38</strain>
    </source>
</reference>
<name>A0A2D2AX78_9CAUL</name>
<evidence type="ECO:0000313" key="2">
    <source>
        <dbReference type="Proteomes" id="UP000228945"/>
    </source>
</evidence>
<keyword evidence="2" id="KW-1185">Reference proteome</keyword>
<dbReference type="AlphaFoldDB" id="A0A2D2AX78"/>